<dbReference type="RefSeq" id="WP_046369663.1">
    <property type="nucleotide sequence ID" value="NZ_BBWV01000002.1"/>
</dbReference>
<dbReference type="CDD" id="cd00082">
    <property type="entry name" value="HisKA"/>
    <property type="match status" value="1"/>
</dbReference>
<dbReference type="Gene3D" id="6.10.340.10">
    <property type="match status" value="1"/>
</dbReference>
<dbReference type="InterPro" id="IPR003661">
    <property type="entry name" value="HisK_dim/P_dom"/>
</dbReference>
<dbReference type="SUPFAM" id="SSF47384">
    <property type="entry name" value="Homodimeric domain of signal transducing histidine kinase"/>
    <property type="match status" value="1"/>
</dbReference>
<dbReference type="SUPFAM" id="SSF55874">
    <property type="entry name" value="ATPase domain of HSP90 chaperone/DNA topoisomerase II/histidine kinase"/>
    <property type="match status" value="1"/>
</dbReference>
<keyword evidence="13 14" id="KW-0472">Membrane</keyword>
<dbReference type="PANTHER" id="PTHR45528:SF1">
    <property type="entry name" value="SENSOR HISTIDINE KINASE CPXA"/>
    <property type="match status" value="1"/>
</dbReference>
<dbReference type="Gene3D" id="1.10.287.130">
    <property type="match status" value="1"/>
</dbReference>
<keyword evidence="17" id="KW-1185">Reference proteome</keyword>
<dbReference type="Pfam" id="PF00512">
    <property type="entry name" value="HisKA"/>
    <property type="match status" value="1"/>
</dbReference>
<keyword evidence="9 16" id="KW-0418">Kinase</keyword>
<dbReference type="InterPro" id="IPR050398">
    <property type="entry name" value="HssS/ArlS-like"/>
</dbReference>
<feature type="transmembrane region" description="Helical" evidence="14">
    <location>
        <begin position="7"/>
        <end position="30"/>
    </location>
</feature>
<evidence type="ECO:0000256" key="8">
    <source>
        <dbReference type="ARBA" id="ARBA00022741"/>
    </source>
</evidence>
<keyword evidence="10" id="KW-0067">ATP-binding</keyword>
<dbReference type="PROSITE" id="PS50109">
    <property type="entry name" value="HIS_KIN"/>
    <property type="match status" value="1"/>
</dbReference>
<evidence type="ECO:0000256" key="11">
    <source>
        <dbReference type="ARBA" id="ARBA00022989"/>
    </source>
</evidence>
<dbReference type="Pfam" id="PF02518">
    <property type="entry name" value="HATPase_c"/>
    <property type="match status" value="1"/>
</dbReference>
<evidence type="ECO:0000256" key="12">
    <source>
        <dbReference type="ARBA" id="ARBA00023012"/>
    </source>
</evidence>
<dbReference type="InterPro" id="IPR036097">
    <property type="entry name" value="HisK_dim/P_sf"/>
</dbReference>
<dbReference type="GO" id="GO:0005886">
    <property type="term" value="C:plasma membrane"/>
    <property type="evidence" value="ECO:0007669"/>
    <property type="project" value="UniProtKB-SubCell"/>
</dbReference>
<dbReference type="InterPro" id="IPR036890">
    <property type="entry name" value="HATPase_C_sf"/>
</dbReference>
<evidence type="ECO:0000256" key="2">
    <source>
        <dbReference type="ARBA" id="ARBA00004651"/>
    </source>
</evidence>
<dbReference type="OrthoDB" id="594725at2"/>
<gene>
    <name evidence="16" type="ORF">FPE01S_02_09430</name>
</gene>
<dbReference type="InterPro" id="IPR004358">
    <property type="entry name" value="Sig_transdc_His_kin-like_C"/>
</dbReference>
<evidence type="ECO:0000259" key="15">
    <source>
        <dbReference type="PROSITE" id="PS50109"/>
    </source>
</evidence>
<keyword evidence="6" id="KW-0808">Transferase</keyword>
<dbReference type="InterPro" id="IPR005467">
    <property type="entry name" value="His_kinase_dom"/>
</dbReference>
<evidence type="ECO:0000256" key="9">
    <source>
        <dbReference type="ARBA" id="ARBA00022777"/>
    </source>
</evidence>
<evidence type="ECO:0000256" key="3">
    <source>
        <dbReference type="ARBA" id="ARBA00012438"/>
    </source>
</evidence>
<dbReference type="GO" id="GO:0000155">
    <property type="term" value="F:phosphorelay sensor kinase activity"/>
    <property type="evidence" value="ECO:0007669"/>
    <property type="project" value="InterPro"/>
</dbReference>
<evidence type="ECO:0000313" key="17">
    <source>
        <dbReference type="Proteomes" id="UP000033121"/>
    </source>
</evidence>
<dbReference type="PANTHER" id="PTHR45528">
    <property type="entry name" value="SENSOR HISTIDINE KINASE CPXA"/>
    <property type="match status" value="1"/>
</dbReference>
<dbReference type="Proteomes" id="UP000033121">
    <property type="component" value="Unassembled WGS sequence"/>
</dbReference>
<keyword evidence="12" id="KW-0902">Two-component regulatory system</keyword>
<evidence type="ECO:0000256" key="10">
    <source>
        <dbReference type="ARBA" id="ARBA00022840"/>
    </source>
</evidence>
<reference evidence="16 17" key="1">
    <citation type="submission" date="2015-04" db="EMBL/GenBank/DDBJ databases">
        <title>Whole genome shotgun sequence of Flavihumibacter petaseus NBRC 106054.</title>
        <authorList>
            <person name="Miyazawa S."/>
            <person name="Hosoyama A."/>
            <person name="Hashimoto M."/>
            <person name="Noguchi M."/>
            <person name="Tsuchikane K."/>
            <person name="Ohji S."/>
            <person name="Yamazoe A."/>
            <person name="Ichikawa N."/>
            <person name="Kimura A."/>
            <person name="Fujita N."/>
        </authorList>
    </citation>
    <scope>NUCLEOTIDE SEQUENCE [LARGE SCALE GENOMIC DNA]</scope>
    <source>
        <strain evidence="16 17">NBRC 106054</strain>
    </source>
</reference>
<protein>
    <recommendedName>
        <fullName evidence="3">histidine kinase</fullName>
        <ecNumber evidence="3">2.7.13.3</ecNumber>
    </recommendedName>
</protein>
<evidence type="ECO:0000256" key="1">
    <source>
        <dbReference type="ARBA" id="ARBA00000085"/>
    </source>
</evidence>
<evidence type="ECO:0000256" key="6">
    <source>
        <dbReference type="ARBA" id="ARBA00022679"/>
    </source>
</evidence>
<evidence type="ECO:0000256" key="14">
    <source>
        <dbReference type="SAM" id="Phobius"/>
    </source>
</evidence>
<keyword evidence="7 14" id="KW-0812">Transmembrane</keyword>
<proteinExistence type="predicted"/>
<evidence type="ECO:0000256" key="13">
    <source>
        <dbReference type="ARBA" id="ARBA00023136"/>
    </source>
</evidence>
<dbReference type="PRINTS" id="PR00344">
    <property type="entry name" value="BCTRLSENSOR"/>
</dbReference>
<evidence type="ECO:0000313" key="16">
    <source>
        <dbReference type="EMBL" id="GAO43837.1"/>
    </source>
</evidence>
<evidence type="ECO:0000256" key="4">
    <source>
        <dbReference type="ARBA" id="ARBA00022475"/>
    </source>
</evidence>
<comment type="catalytic activity">
    <reaction evidence="1">
        <text>ATP + protein L-histidine = ADP + protein N-phospho-L-histidine.</text>
        <dbReference type="EC" id="2.7.13.3"/>
    </reaction>
</comment>
<dbReference type="STRING" id="1220578.FPE01S_02_09430"/>
<evidence type="ECO:0000256" key="5">
    <source>
        <dbReference type="ARBA" id="ARBA00022553"/>
    </source>
</evidence>
<dbReference type="GO" id="GO:0005524">
    <property type="term" value="F:ATP binding"/>
    <property type="evidence" value="ECO:0007669"/>
    <property type="project" value="UniProtKB-KW"/>
</dbReference>
<keyword evidence="8" id="KW-0547">Nucleotide-binding</keyword>
<feature type="domain" description="Histidine kinase" evidence="15">
    <location>
        <begin position="240"/>
        <end position="455"/>
    </location>
</feature>
<keyword evidence="11 14" id="KW-1133">Transmembrane helix</keyword>
<dbReference type="InterPro" id="IPR003594">
    <property type="entry name" value="HATPase_dom"/>
</dbReference>
<dbReference type="SMART" id="SM00388">
    <property type="entry name" value="HisKA"/>
    <property type="match status" value="1"/>
</dbReference>
<keyword evidence="5" id="KW-0597">Phosphoprotein</keyword>
<feature type="transmembrane region" description="Helical" evidence="14">
    <location>
        <begin position="158"/>
        <end position="178"/>
    </location>
</feature>
<organism evidence="16 17">
    <name type="scientific">Flavihumibacter petaseus NBRC 106054</name>
    <dbReference type="NCBI Taxonomy" id="1220578"/>
    <lineage>
        <taxon>Bacteria</taxon>
        <taxon>Pseudomonadati</taxon>
        <taxon>Bacteroidota</taxon>
        <taxon>Chitinophagia</taxon>
        <taxon>Chitinophagales</taxon>
        <taxon>Chitinophagaceae</taxon>
        <taxon>Flavihumibacter</taxon>
    </lineage>
</organism>
<dbReference type="AlphaFoldDB" id="A0A0E9N1C6"/>
<evidence type="ECO:0000256" key="7">
    <source>
        <dbReference type="ARBA" id="ARBA00022692"/>
    </source>
</evidence>
<accession>A0A0E9N1C6</accession>
<dbReference type="SMART" id="SM00387">
    <property type="entry name" value="HATPase_c"/>
    <property type="match status" value="1"/>
</dbReference>
<dbReference type="CDD" id="cd00075">
    <property type="entry name" value="HATPase"/>
    <property type="match status" value="1"/>
</dbReference>
<dbReference type="Gene3D" id="3.30.565.10">
    <property type="entry name" value="Histidine kinase-like ATPase, C-terminal domain"/>
    <property type="match status" value="1"/>
</dbReference>
<keyword evidence="4" id="KW-1003">Cell membrane</keyword>
<dbReference type="EMBL" id="BBWV01000002">
    <property type="protein sequence ID" value="GAO43837.1"/>
    <property type="molecule type" value="Genomic_DNA"/>
</dbReference>
<sequence length="455" mass="51962">MKIRNKILVYFSATVTLLTAIALFIIYLLFSSYREEEFQQRQKEKITSTLHFIAEVEKTDKDLAEAIDRMTLNSLLDEKLLIFDNSRKLIYSSLDDLPISYSNDLLNNLSINNNWIERKDGQYDVVAIYFKSGSKYFYGISKAYDKFGYLKLTYLRNILFIVFAAITLAVLLVSLFLAGRISKPIDRLANLLGRYQVGEQEHIPVLHTTTHEINYLNEKFQELADRTREAFAFQKHSIHHISHQLKTPVAVLVSELEVIKNQATGEITRNALDQQIDKTKSLADVINVLLEISKSDSGQPLRKEPKRIDEIAFDAIEELTKIHPGFHFDVQYSPEDMPPGNLTGAVNEMLIRQVFQNLLGNCIAYSSNNRAEIQFNSREFNSVHIAVMNRGKTLSNEEEKFLFDHFFRGENSRGKIGFGLGLVLTKKIISLHGGTISYAATNDHLNTFLIQLPLS</sequence>
<dbReference type="EC" id="2.7.13.3" evidence="3"/>
<name>A0A0E9N1C6_9BACT</name>
<comment type="subcellular location">
    <subcellularLocation>
        <location evidence="2">Cell membrane</location>
        <topology evidence="2">Multi-pass membrane protein</topology>
    </subcellularLocation>
</comment>
<comment type="caution">
    <text evidence="16">The sequence shown here is derived from an EMBL/GenBank/DDBJ whole genome shotgun (WGS) entry which is preliminary data.</text>
</comment>